<dbReference type="InterPro" id="IPR010852">
    <property type="entry name" value="ABATE"/>
</dbReference>
<evidence type="ECO:0000256" key="1">
    <source>
        <dbReference type="SAM" id="MobiDB-lite"/>
    </source>
</evidence>
<dbReference type="SUPFAM" id="SSF160904">
    <property type="entry name" value="Jann2411-like"/>
    <property type="match status" value="1"/>
</dbReference>
<feature type="domain" description="Zinc finger CGNR" evidence="2">
    <location>
        <begin position="156"/>
        <end position="197"/>
    </location>
</feature>
<sequence length="230" mass="24796">MSPASHAPASSSSSDAPRLLADHPALDLLNTLERAFDAPVDRWQTDDDVWRWLERVALLPNGELPAERPKGMLAAATSLRESLRQAVSLRKAGGTVDVTLLNEYLAADACRTSLAPADDGKIRLARVYPTDTPMQCLVPLTLAAAELLAHGDFSLIRKCESETCSMWFYDRTRAHRRRWCSMALCGNRHKVAAYRRREASASAAAANGSNESNTGGATTASNASNASDAA</sequence>
<organism evidence="3 4">
    <name type="scientific">Cupriavidus pampae</name>
    <dbReference type="NCBI Taxonomy" id="659251"/>
    <lineage>
        <taxon>Bacteria</taxon>
        <taxon>Pseudomonadati</taxon>
        <taxon>Pseudomonadota</taxon>
        <taxon>Betaproteobacteria</taxon>
        <taxon>Burkholderiales</taxon>
        <taxon>Burkholderiaceae</taxon>
        <taxon>Cupriavidus</taxon>
    </lineage>
</organism>
<dbReference type="InterPro" id="IPR021005">
    <property type="entry name" value="Znf_CGNR"/>
</dbReference>
<comment type="caution">
    <text evidence="3">The sequence shown here is derived from an EMBL/GenBank/DDBJ whole genome shotgun (WGS) entry which is preliminary data.</text>
</comment>
<reference evidence="3 4" key="1">
    <citation type="submission" date="2021-08" db="EMBL/GenBank/DDBJ databases">
        <authorList>
            <person name="Peeters C."/>
        </authorList>
    </citation>
    <scope>NUCLEOTIDE SEQUENCE [LARGE SCALE GENOMIC DNA]</scope>
    <source>
        <strain evidence="3 4">LMG 32289</strain>
    </source>
</reference>
<dbReference type="Gene3D" id="1.10.3300.10">
    <property type="entry name" value="Jann2411-like domain"/>
    <property type="match status" value="1"/>
</dbReference>
<evidence type="ECO:0000313" key="4">
    <source>
        <dbReference type="Proteomes" id="UP000706525"/>
    </source>
</evidence>
<dbReference type="InterPro" id="IPR023286">
    <property type="entry name" value="ABATE_dom_sf"/>
</dbReference>
<gene>
    <name evidence="3" type="ORF">LMG32289_02451</name>
</gene>
<keyword evidence="4" id="KW-1185">Reference proteome</keyword>
<dbReference type="EMBL" id="CAJZAG010000004">
    <property type="protein sequence ID" value="CAG9171667.1"/>
    <property type="molecule type" value="Genomic_DNA"/>
</dbReference>
<evidence type="ECO:0000259" key="2">
    <source>
        <dbReference type="Pfam" id="PF11706"/>
    </source>
</evidence>
<proteinExistence type="predicted"/>
<dbReference type="RefSeq" id="WP_223988403.1">
    <property type="nucleotide sequence ID" value="NZ_CAJZAG010000004.1"/>
</dbReference>
<feature type="region of interest" description="Disordered" evidence="1">
    <location>
        <begin position="202"/>
        <end position="230"/>
    </location>
</feature>
<protein>
    <recommendedName>
        <fullName evidence="2">Zinc finger CGNR domain-containing protein</fullName>
    </recommendedName>
</protein>
<dbReference type="Pfam" id="PF11706">
    <property type="entry name" value="zf-CGNR"/>
    <property type="match status" value="1"/>
</dbReference>
<dbReference type="Proteomes" id="UP000706525">
    <property type="component" value="Unassembled WGS sequence"/>
</dbReference>
<dbReference type="Pfam" id="PF07336">
    <property type="entry name" value="ABATE"/>
    <property type="match status" value="1"/>
</dbReference>
<accession>A0ABM8WVW3</accession>
<name>A0ABM8WVW3_9BURK</name>
<evidence type="ECO:0000313" key="3">
    <source>
        <dbReference type="EMBL" id="CAG9171667.1"/>
    </source>
</evidence>
<dbReference type="PANTHER" id="PTHR35525:SF3">
    <property type="entry name" value="BLL6575 PROTEIN"/>
    <property type="match status" value="1"/>
</dbReference>
<dbReference type="PANTHER" id="PTHR35525">
    <property type="entry name" value="BLL6575 PROTEIN"/>
    <property type="match status" value="1"/>
</dbReference>